<dbReference type="EMBL" id="JARBJD010000078">
    <property type="protein sequence ID" value="KAK2954419.1"/>
    <property type="molecule type" value="Genomic_DNA"/>
</dbReference>
<reference evidence="1 2" key="1">
    <citation type="journal article" date="2022" name="bioRxiv">
        <title>Genomics of Preaxostyla Flagellates Illuminates Evolutionary Transitions and the Path Towards Mitochondrial Loss.</title>
        <authorList>
            <person name="Novak L.V.F."/>
            <person name="Treitli S.C."/>
            <person name="Pyrih J."/>
            <person name="Halakuc P."/>
            <person name="Pipaliya S.V."/>
            <person name="Vacek V."/>
            <person name="Brzon O."/>
            <person name="Soukal P."/>
            <person name="Eme L."/>
            <person name="Dacks J.B."/>
            <person name="Karnkowska A."/>
            <person name="Elias M."/>
            <person name="Hampl V."/>
        </authorList>
    </citation>
    <scope>NUCLEOTIDE SEQUENCE [LARGE SCALE GENOMIC DNA]</scope>
    <source>
        <strain evidence="1">NAU3</strain>
        <tissue evidence="1">Gut</tissue>
    </source>
</reference>
<name>A0ABQ9XRQ9_9EUKA</name>
<accession>A0ABQ9XRQ9</accession>
<evidence type="ECO:0000313" key="2">
    <source>
        <dbReference type="Proteomes" id="UP001281761"/>
    </source>
</evidence>
<sequence>MIDQKTAVSSSPTCPDGSAFLNWSEEGHESEHETAVVFRSLVATLKMQPALDVSLEVKAVKFLESVNHDDEESADAFLGSLGRASDESSTEFLQSIRVLFSSTNLVMTTAAMKMLESLILYCSAKVRLAIVNAGFLSQLIMTLNPQSLSLVETGDLHLYLLTIIRKSLWLTDPIFLAALEIQDDNEQQAVHEMGVAETGKNQPPLDLIVTSFGQQPLCIQYERTYKYLFLEFRETKYDQWVRSDLSVTDLPSCETVVLSFIPSLVLSPGPLSPHRISLHLVSINSSFVPIKTTRSSSSLDSNSLFSRRSCSFFSSSR</sequence>
<protein>
    <submittedName>
        <fullName evidence="1">Uncharacterized protein</fullName>
    </submittedName>
</protein>
<proteinExistence type="predicted"/>
<gene>
    <name evidence="1" type="ORF">BLNAU_10587</name>
</gene>
<comment type="caution">
    <text evidence="1">The sequence shown here is derived from an EMBL/GenBank/DDBJ whole genome shotgun (WGS) entry which is preliminary data.</text>
</comment>
<keyword evidence="2" id="KW-1185">Reference proteome</keyword>
<organism evidence="1 2">
    <name type="scientific">Blattamonas nauphoetae</name>
    <dbReference type="NCBI Taxonomy" id="2049346"/>
    <lineage>
        <taxon>Eukaryota</taxon>
        <taxon>Metamonada</taxon>
        <taxon>Preaxostyla</taxon>
        <taxon>Oxymonadida</taxon>
        <taxon>Blattamonas</taxon>
    </lineage>
</organism>
<evidence type="ECO:0000313" key="1">
    <source>
        <dbReference type="EMBL" id="KAK2954419.1"/>
    </source>
</evidence>
<dbReference type="Proteomes" id="UP001281761">
    <property type="component" value="Unassembled WGS sequence"/>
</dbReference>